<evidence type="ECO:0000313" key="2">
    <source>
        <dbReference type="Proteomes" id="UP000525652"/>
    </source>
</evidence>
<dbReference type="Gene3D" id="2.70.98.10">
    <property type="match status" value="1"/>
</dbReference>
<dbReference type="EMBL" id="JACHVA010000073">
    <property type="protein sequence ID" value="MBC2601717.1"/>
    <property type="molecule type" value="Genomic_DNA"/>
</dbReference>
<gene>
    <name evidence="1" type="ORF">H5P30_07995</name>
</gene>
<dbReference type="Proteomes" id="UP000525652">
    <property type="component" value="Unassembled WGS sequence"/>
</dbReference>
<dbReference type="Pfam" id="PF09492">
    <property type="entry name" value="Pec_lyase"/>
    <property type="match status" value="1"/>
</dbReference>
<dbReference type="GO" id="GO:0030246">
    <property type="term" value="F:carbohydrate binding"/>
    <property type="evidence" value="ECO:0007669"/>
    <property type="project" value="InterPro"/>
</dbReference>
<proteinExistence type="predicted"/>
<evidence type="ECO:0000313" key="1">
    <source>
        <dbReference type="EMBL" id="MBC2601717.1"/>
    </source>
</evidence>
<keyword evidence="1" id="KW-0378">Hydrolase</keyword>
<protein>
    <submittedName>
        <fullName evidence="1">Glycoside hydrolase family 88 protein</fullName>
    </submittedName>
</protein>
<dbReference type="GO" id="GO:0016787">
    <property type="term" value="F:hydrolase activity"/>
    <property type="evidence" value="ECO:0007669"/>
    <property type="project" value="UniProtKB-KW"/>
</dbReference>
<dbReference type="RefSeq" id="WP_185692426.1">
    <property type="nucleotide sequence ID" value="NZ_JACHVA010000073.1"/>
</dbReference>
<sequence length="1007" mass="113462">MPSLSIYCSTFLFTCAIVLSLKGNETPITETEWPPPDFAVSFDQSTVADRSHGFPEPGGFGTQIVPDGLDGSALRIEKDGGHLHYRAAGNVSADSGTIRFATRGTAISGEEGMVWLWAIRGHRYDLGLVVEDGKLFLRCTEFQIREQPTIAELSIPLVGNDPDEWHWIGASWDSLRQRAWLELDGAQVEGRLELPRGLDAPLAQYLGGGVEVRLYPGGMMRSGNEFDNLQIWMQSRALLDRYQPLSNPEMVELLEPMVEGIYRRFDTLEGLQFNGGWQVTYTWPTMLGAFAQGRGFIDTENIVSLDKSNGTPIIASRFVYAYDILGDESLLEVARKSGDFLVAAQSDEGYWLNNYQFDFGTIVPLDSRNRHSQPKFQDGVQSQSIALLLSLYKLTGESEYIISARKAGEFYLKAQNPDGSWSYKYDPEEGIGKTFLGEPQGGEINDYAMNDALNIMILLYHYTEDTRYLQAAKRAADWLVAAKMSGQVHGWAQQYDNTLSPASARHHEPPAYSSEDTLIACTALIEAYRLSGDENYLVPVQEAAQWIEEQFPDGKMFKYYDPETGRPVASWERKIYFLDDPVEFKEANQYPQNPHVIHPQPVPDIWSLLEKRNAPNVEQQGLTPLELRLARRALNTQNEAGLWIKDNVGGGRHTLGTGFGPSSVRAIHMLNFLEACYREMNLADPQLSHRGDLLRMAAPENWYDVPWPEGDTETEPNPEKAELQMGDFQVVIRTDPHFETRYGDRRFDRLGRVSSVQWKGREFLTSDGLVDEFSASGLGILGWDPLEATRDFVKIGVGEMEAFHAAKPHYMNAQPHRVQRVFPSKRDVGADWWHATQSVDSSGGVRYEYSKRITIDPPANLLIEYSLKNLSGTSISFDQYNHAFFSVPEGAETIELATSFSWEPIGSGIESGESFTYSPVEKPRIQRYRAIEEEQSSLLRLAFFPSGISVSLSLSPSVEALHCYQDRGQFCPELYFATKLDPGETAKWSREFRFDDSDLRFVTNNDR</sequence>
<dbReference type="AlphaFoldDB" id="A0A7X1E5L5"/>
<organism evidence="1 2">
    <name type="scientific">Puniceicoccus vermicola</name>
    <dbReference type="NCBI Taxonomy" id="388746"/>
    <lineage>
        <taxon>Bacteria</taxon>
        <taxon>Pseudomonadati</taxon>
        <taxon>Verrucomicrobiota</taxon>
        <taxon>Opitutia</taxon>
        <taxon>Puniceicoccales</taxon>
        <taxon>Puniceicoccaceae</taxon>
        <taxon>Puniceicoccus</taxon>
    </lineage>
</organism>
<dbReference type="InterPro" id="IPR014718">
    <property type="entry name" value="GH-type_carb-bd"/>
</dbReference>
<comment type="caution">
    <text evidence="1">The sequence shown here is derived from an EMBL/GenBank/DDBJ whole genome shotgun (WGS) entry which is preliminary data.</text>
</comment>
<accession>A0A7X1E5L5</accession>
<dbReference type="Gene3D" id="1.50.10.20">
    <property type="match status" value="1"/>
</dbReference>
<keyword evidence="2" id="KW-1185">Reference proteome</keyword>
<dbReference type="InterPro" id="IPR012669">
    <property type="entry name" value="Pectate_lyase"/>
</dbReference>
<name>A0A7X1E5L5_9BACT</name>
<reference evidence="1 2" key="1">
    <citation type="submission" date="2020-07" db="EMBL/GenBank/DDBJ databases">
        <authorList>
            <person name="Feng X."/>
        </authorList>
    </citation>
    <scope>NUCLEOTIDE SEQUENCE [LARGE SCALE GENOMIC DNA]</scope>
    <source>
        <strain evidence="1 2">JCM14086</strain>
    </source>
</reference>
<dbReference type="SUPFAM" id="SSF81853">
    <property type="entry name" value="Family 10 polysaccharide lyase"/>
    <property type="match status" value="1"/>
</dbReference>